<proteinExistence type="predicted"/>
<keyword evidence="2" id="KW-0472">Membrane</keyword>
<keyword evidence="2" id="KW-1133">Transmembrane helix</keyword>
<dbReference type="OrthoDB" id="123356at2759"/>
<protein>
    <recommendedName>
        <fullName evidence="5">Transmembrane protein</fullName>
    </recommendedName>
</protein>
<reference evidence="3" key="1">
    <citation type="submission" date="2021-02" db="EMBL/GenBank/DDBJ databases">
        <authorList>
            <person name="Palmer J.M."/>
        </authorList>
    </citation>
    <scope>NUCLEOTIDE SEQUENCE</scope>
    <source>
        <strain evidence="3">SCRP734</strain>
    </source>
</reference>
<evidence type="ECO:0008006" key="5">
    <source>
        <dbReference type="Google" id="ProtNLM"/>
    </source>
</evidence>
<dbReference type="Proteomes" id="UP000694044">
    <property type="component" value="Unassembled WGS sequence"/>
</dbReference>
<keyword evidence="2" id="KW-0812">Transmembrane</keyword>
<dbReference type="EMBL" id="JAGDFM010000119">
    <property type="protein sequence ID" value="KAG7385541.1"/>
    <property type="molecule type" value="Genomic_DNA"/>
</dbReference>
<evidence type="ECO:0000313" key="4">
    <source>
        <dbReference type="Proteomes" id="UP000694044"/>
    </source>
</evidence>
<comment type="caution">
    <text evidence="3">The sequence shown here is derived from an EMBL/GenBank/DDBJ whole genome shotgun (WGS) entry which is preliminary data.</text>
</comment>
<evidence type="ECO:0000313" key="3">
    <source>
        <dbReference type="EMBL" id="KAG7385541.1"/>
    </source>
</evidence>
<organism evidence="3 4">
    <name type="scientific">Phytophthora pseudosyringae</name>
    <dbReference type="NCBI Taxonomy" id="221518"/>
    <lineage>
        <taxon>Eukaryota</taxon>
        <taxon>Sar</taxon>
        <taxon>Stramenopiles</taxon>
        <taxon>Oomycota</taxon>
        <taxon>Peronosporomycetes</taxon>
        <taxon>Peronosporales</taxon>
        <taxon>Peronosporaceae</taxon>
        <taxon>Phytophthora</taxon>
    </lineage>
</organism>
<feature type="transmembrane region" description="Helical" evidence="2">
    <location>
        <begin position="260"/>
        <end position="278"/>
    </location>
</feature>
<feature type="transmembrane region" description="Helical" evidence="2">
    <location>
        <begin position="347"/>
        <end position="366"/>
    </location>
</feature>
<feature type="transmembrane region" description="Helical" evidence="2">
    <location>
        <begin position="435"/>
        <end position="452"/>
    </location>
</feature>
<evidence type="ECO:0000256" key="1">
    <source>
        <dbReference type="SAM" id="MobiDB-lite"/>
    </source>
</evidence>
<feature type="transmembrane region" description="Helical" evidence="2">
    <location>
        <begin position="597"/>
        <end position="618"/>
    </location>
</feature>
<name>A0A8T1VWF9_9STRA</name>
<feature type="transmembrane region" description="Helical" evidence="2">
    <location>
        <begin position="111"/>
        <end position="138"/>
    </location>
</feature>
<dbReference type="AlphaFoldDB" id="A0A8T1VWF9"/>
<feature type="transmembrane region" description="Helical" evidence="2">
    <location>
        <begin position="173"/>
        <end position="190"/>
    </location>
</feature>
<feature type="transmembrane region" description="Helical" evidence="2">
    <location>
        <begin position="224"/>
        <end position="248"/>
    </location>
</feature>
<evidence type="ECO:0000256" key="2">
    <source>
        <dbReference type="SAM" id="Phobius"/>
    </source>
</evidence>
<accession>A0A8T1VWF9</accession>
<keyword evidence="4" id="KW-1185">Reference proteome</keyword>
<gene>
    <name evidence="3" type="ORF">PHYPSEUDO_001307</name>
</gene>
<sequence length="628" mass="69375">MDEAPTVVSDQPTAASLRWEAWGSPKMLASPSETTTSESSDEIVRPATTAGSVGPRMAPAAVAASQASPVRHIHRRRRSTGDAQTVAYLEVQNVMGLVQKKLFRAQTWLDAFHVMLLVASNSFPSVLCAWAIVALYAFGSPWSPFIPEWPSSFWSAPTFSASNLREASDEFDAVVGFYFVLTACVGHLVAKSFTVGNRLFTFSAGMWSLDPNAPGFRKLLGRNFIATGAVLMAAVAAGTFIMELLRFFDVDFRKDGRLQLYILSLISYAYVSYAEVFIRLKLLRRIRRSLVFLPASVVPSPLDGIGPALPSSSLDLSIVHSKTRGGDKPQRTVALGELMRQLLRAQALPLVTFHVAFLFLHVAAALSLRERWEAMLFAGASQVLKLGLQEAAKRLQLSHSRQRHSARMVHTVMTVPTICIDAPVRLVFMQKGVDSSSIVTSSLALVVFEVLFRMTKILRLRYVVSTRLANSRIMRRVLHRVNSRLQGRDMVRARAEYSRFLDWKNYRLRLHAAEIYADMHGKYVSIGLAVAMLYMLRTHPRYDFGYMSSSTSTQLLAATVQLGTGLAADLVACAFEGIQEVPMYGSLADEGSPLLRYLRLLMSVLTAVNVGVIALFAMQPQDGRGQNA</sequence>
<feature type="region of interest" description="Disordered" evidence="1">
    <location>
        <begin position="20"/>
        <end position="44"/>
    </location>
</feature>